<dbReference type="SMART" id="SM00481">
    <property type="entry name" value="POLIIIAc"/>
    <property type="match status" value="1"/>
</dbReference>
<dbReference type="Pfam" id="PF14579">
    <property type="entry name" value="HHH_6"/>
    <property type="match status" value="1"/>
</dbReference>
<keyword evidence="5 12" id="KW-0808">Transferase</keyword>
<dbReference type="Gene3D" id="3.20.20.140">
    <property type="entry name" value="Metal-dependent hydrolases"/>
    <property type="match status" value="1"/>
</dbReference>
<dbReference type="SUPFAM" id="SSF89550">
    <property type="entry name" value="PHP domain-like"/>
    <property type="match status" value="1"/>
</dbReference>
<dbReference type="Pfam" id="PF01336">
    <property type="entry name" value="tRNA_anti-codon"/>
    <property type="match status" value="1"/>
</dbReference>
<comment type="subcellular location">
    <subcellularLocation>
        <location evidence="1">Cytoplasm</location>
    </subcellularLocation>
</comment>
<evidence type="ECO:0000256" key="5">
    <source>
        <dbReference type="ARBA" id="ARBA00022679"/>
    </source>
</evidence>
<evidence type="ECO:0000256" key="4">
    <source>
        <dbReference type="ARBA" id="ARBA00019114"/>
    </source>
</evidence>
<dbReference type="PANTHER" id="PTHR32294:SF0">
    <property type="entry name" value="DNA POLYMERASE III SUBUNIT ALPHA"/>
    <property type="match status" value="1"/>
</dbReference>
<dbReference type="NCBIfam" id="TIGR00594">
    <property type="entry name" value="polc"/>
    <property type="match status" value="1"/>
</dbReference>
<name>A0ABW3ZV76_9BACI</name>
<keyword evidence="8" id="KW-0239">DNA-directed DNA polymerase</keyword>
<dbReference type="GO" id="GO:0003887">
    <property type="term" value="F:DNA-directed DNA polymerase activity"/>
    <property type="evidence" value="ECO:0007669"/>
    <property type="project" value="UniProtKB-EC"/>
</dbReference>
<dbReference type="InterPro" id="IPR040982">
    <property type="entry name" value="DNA_pol3_finger"/>
</dbReference>
<dbReference type="SUPFAM" id="SSF160975">
    <property type="entry name" value="AF1531-like"/>
    <property type="match status" value="1"/>
</dbReference>
<dbReference type="CDD" id="cd04485">
    <property type="entry name" value="DnaE_OBF"/>
    <property type="match status" value="1"/>
</dbReference>
<dbReference type="PANTHER" id="PTHR32294">
    <property type="entry name" value="DNA POLYMERASE III SUBUNIT ALPHA"/>
    <property type="match status" value="1"/>
</dbReference>
<accession>A0ABW3ZV76</accession>
<organism evidence="12 13">
    <name type="scientific">Lentibacillus salinarum</name>
    <dbReference type="NCBI Taxonomy" id="446820"/>
    <lineage>
        <taxon>Bacteria</taxon>
        <taxon>Bacillati</taxon>
        <taxon>Bacillota</taxon>
        <taxon>Bacilli</taxon>
        <taxon>Bacillales</taxon>
        <taxon>Bacillaceae</taxon>
        <taxon>Lentibacillus</taxon>
    </lineage>
</organism>
<dbReference type="InterPro" id="IPR041931">
    <property type="entry name" value="DNA_pol3_alpha_thumb_dom"/>
</dbReference>
<comment type="catalytic activity">
    <reaction evidence="10">
        <text>DNA(n) + a 2'-deoxyribonucleoside 5'-triphosphate = DNA(n+1) + diphosphate</text>
        <dbReference type="Rhea" id="RHEA:22508"/>
        <dbReference type="Rhea" id="RHEA-COMP:17339"/>
        <dbReference type="Rhea" id="RHEA-COMP:17340"/>
        <dbReference type="ChEBI" id="CHEBI:33019"/>
        <dbReference type="ChEBI" id="CHEBI:61560"/>
        <dbReference type="ChEBI" id="CHEBI:173112"/>
        <dbReference type="EC" id="2.7.7.7"/>
    </reaction>
</comment>
<dbReference type="InterPro" id="IPR004365">
    <property type="entry name" value="NA-bd_OB_tRNA"/>
</dbReference>
<evidence type="ECO:0000256" key="9">
    <source>
        <dbReference type="ARBA" id="ARBA00025611"/>
    </source>
</evidence>
<feature type="domain" description="Polymerase/histidinol phosphatase N-terminal" evidence="11">
    <location>
        <begin position="4"/>
        <end position="71"/>
    </location>
</feature>
<dbReference type="Pfam" id="PF02811">
    <property type="entry name" value="PHP"/>
    <property type="match status" value="1"/>
</dbReference>
<comment type="function">
    <text evidence="9">DNA polymerase III is a complex, multichain enzyme responsible for most of the replicative synthesis in bacteria. This DNA polymerase also exhibits 3' to 5' exonuclease activity. The alpha chain is the DNA polymerase.</text>
</comment>
<comment type="similarity">
    <text evidence="2">Belongs to the DNA polymerase type-C family. DnaE subfamily.</text>
</comment>
<keyword evidence="7" id="KW-0235">DNA replication</keyword>
<protein>
    <recommendedName>
        <fullName evidence="4">DNA polymerase III subunit alpha</fullName>
        <ecNumber evidence="3">2.7.7.7</ecNumber>
    </recommendedName>
</protein>
<dbReference type="Pfam" id="PF07733">
    <property type="entry name" value="DNA_pol3_alpha"/>
    <property type="match status" value="1"/>
</dbReference>
<evidence type="ECO:0000256" key="7">
    <source>
        <dbReference type="ARBA" id="ARBA00022705"/>
    </source>
</evidence>
<keyword evidence="6 12" id="KW-0548">Nucleotidyltransferase</keyword>
<dbReference type="Pfam" id="PF17657">
    <property type="entry name" value="DNA_pol3_finger"/>
    <property type="match status" value="1"/>
</dbReference>
<evidence type="ECO:0000259" key="11">
    <source>
        <dbReference type="SMART" id="SM00481"/>
    </source>
</evidence>
<dbReference type="InterPro" id="IPR004805">
    <property type="entry name" value="DnaE2/DnaE/PolC"/>
</dbReference>
<dbReference type="InterPro" id="IPR029460">
    <property type="entry name" value="DNAPol_HHH"/>
</dbReference>
<sequence length="1127" mass="128968">MSFTHLLVRSGYSFMNSTITIDKLASKARERQFNALALTDEHVLYGAIPFYKACQQNGIKPIIGMHVKMATDDDESDTCVLLAKNNHGYRNLIRLSTHIQLSQKDRISHSEMASYSDDLICIVVTADSKLGSILPAESFDRVKEYLDTTWHMFDRDHFYLGVQDHGLRNERFINQAVKAFQETYQIKAVLLNDVRYLDEKDDIAYDCLRAMKHDKKWPLRITDTSVKQRHLRSADEMKQLYEGDWPAAIRETEMIADTCDVTLDFDQTMLPSYPVPKQMDASAYLEMICWENAKQTYAVLTKEIKDRLKYELQIIQSMQFSDYFLIVWDFIAYAKNRNILVGPGRGSAAGSLVAYVLGITEIDPVEHDLLFERFLNPERITMPDIDIDFSDHRRDEVIDYVRETYGEDHVAQIITFGTFAARSLLRELMKTMAIEQEDASFILKNIPVQAKQPIASYIRESDELQQYIRQSDKLKVLFTVAAKLEGLPRHMSTHAAGVVISEEPLVNHVPLTVGTHETHLTQFAMNDLEAIGLLKMDFLGLRNLTLLERILQTIRYTENRTMTLADIPDEDGPTYDLLQKGRTNGVFQLESQGMKQLLNRLKPTTFEDIVAVNALFRPGPMENIPVYIDRKHGREAVDYPHPDLEPILKKTYGVLIYQEQIMQIAHQIAGFSLGQADILRRAVSKKDQRVMDEQQAAFIEGCLANGYSERIAEEIFQWIVKFSNYGFNRSHAVAYSKIAYQLAYLKTHYPAAFFAELLSSAGGQQDKLTLYIKELTELGLGLVPPSINKSFGKYSVENRQIRMGFMAIKGIGRQVINEIIQVRREGVFKSLFDFCLRVSLTVINRRTMETLIMAGAFDDLYANRASLLASLDQAMEQGELFKEFSGQSSLFQDKLDLEERYVAIEEFSLMKKLRDEKELLGLYVSSHPFTQYRAILKKTGYTTMEDAPNLTGKRNVKSAGIVQTIKPIRTRRGDPMAFLTIGDETGDMEAVVFPDLYREIHRWLSEDMLVTFAGTVESRNNQLQWILTRLDVFREADWKINQNQRLFIKITEDNGNNALAAIRTVAGKYPGRTPVIIYNQHERTTYQLSHAYLLQPDKACLESLQNRFGMDNVVLDNASDHNHSPGP</sequence>
<evidence type="ECO:0000313" key="12">
    <source>
        <dbReference type="EMBL" id="MFD1362246.1"/>
    </source>
</evidence>
<dbReference type="Gene3D" id="1.10.150.870">
    <property type="match status" value="1"/>
</dbReference>
<evidence type="ECO:0000256" key="6">
    <source>
        <dbReference type="ARBA" id="ARBA00022695"/>
    </source>
</evidence>
<evidence type="ECO:0000256" key="2">
    <source>
        <dbReference type="ARBA" id="ARBA00009496"/>
    </source>
</evidence>
<keyword evidence="13" id="KW-1185">Reference proteome</keyword>
<dbReference type="NCBIfam" id="NF004226">
    <property type="entry name" value="PRK05673.1"/>
    <property type="match status" value="1"/>
</dbReference>
<evidence type="ECO:0000256" key="8">
    <source>
        <dbReference type="ARBA" id="ARBA00022932"/>
    </source>
</evidence>
<gene>
    <name evidence="12" type="primary">dnaE</name>
    <name evidence="12" type="ORF">ACFQ4A_11330</name>
</gene>
<dbReference type="InterPro" id="IPR004013">
    <property type="entry name" value="PHP_dom"/>
</dbReference>
<dbReference type="InterPro" id="IPR003141">
    <property type="entry name" value="Pol/His_phosphatase_N"/>
</dbReference>
<evidence type="ECO:0000313" key="13">
    <source>
        <dbReference type="Proteomes" id="UP001597178"/>
    </source>
</evidence>
<reference evidence="13" key="1">
    <citation type="journal article" date="2019" name="Int. J. Syst. Evol. Microbiol.">
        <title>The Global Catalogue of Microorganisms (GCM) 10K type strain sequencing project: providing services to taxonomists for standard genome sequencing and annotation.</title>
        <authorList>
            <consortium name="The Broad Institute Genomics Platform"/>
            <consortium name="The Broad Institute Genome Sequencing Center for Infectious Disease"/>
            <person name="Wu L."/>
            <person name="Ma J."/>
        </authorList>
    </citation>
    <scope>NUCLEOTIDE SEQUENCE [LARGE SCALE GENOMIC DNA]</scope>
    <source>
        <strain evidence="13">CCUG 54822</strain>
    </source>
</reference>
<evidence type="ECO:0000256" key="3">
    <source>
        <dbReference type="ARBA" id="ARBA00012417"/>
    </source>
</evidence>
<dbReference type="RefSeq" id="WP_382400598.1">
    <property type="nucleotide sequence ID" value="NZ_JBHTNH010000024.1"/>
</dbReference>
<dbReference type="Proteomes" id="UP001597178">
    <property type="component" value="Unassembled WGS sequence"/>
</dbReference>
<proteinExistence type="inferred from homology"/>
<dbReference type="InterPro" id="IPR016195">
    <property type="entry name" value="Pol/histidinol_Pase-like"/>
</dbReference>
<evidence type="ECO:0000256" key="1">
    <source>
        <dbReference type="ARBA" id="ARBA00004496"/>
    </source>
</evidence>
<dbReference type="InterPro" id="IPR011708">
    <property type="entry name" value="DNA_pol3_alpha_NTPase_dom"/>
</dbReference>
<dbReference type="EC" id="2.7.7.7" evidence="3"/>
<comment type="caution">
    <text evidence="12">The sequence shown here is derived from an EMBL/GenBank/DDBJ whole genome shotgun (WGS) entry which is preliminary data.</text>
</comment>
<evidence type="ECO:0000256" key="10">
    <source>
        <dbReference type="ARBA" id="ARBA00049244"/>
    </source>
</evidence>
<dbReference type="EMBL" id="JBHTNH010000024">
    <property type="protein sequence ID" value="MFD1362246.1"/>
    <property type="molecule type" value="Genomic_DNA"/>
</dbReference>
<dbReference type="Gene3D" id="1.10.10.1600">
    <property type="entry name" value="Bacterial DNA polymerase III alpha subunit, thumb domain"/>
    <property type="match status" value="1"/>
</dbReference>